<evidence type="ECO:0000256" key="7">
    <source>
        <dbReference type="ARBA" id="ARBA00023242"/>
    </source>
</evidence>
<evidence type="ECO:0000256" key="2">
    <source>
        <dbReference type="ARBA" id="ARBA00006074"/>
    </source>
</evidence>
<organism evidence="13 14">
    <name type="scientific">Setaria viridis</name>
    <name type="common">Green bristlegrass</name>
    <name type="synonym">Setaria italica subsp. viridis</name>
    <dbReference type="NCBI Taxonomy" id="4556"/>
    <lineage>
        <taxon>Eukaryota</taxon>
        <taxon>Viridiplantae</taxon>
        <taxon>Streptophyta</taxon>
        <taxon>Embryophyta</taxon>
        <taxon>Tracheophyta</taxon>
        <taxon>Spermatophyta</taxon>
        <taxon>Magnoliopsida</taxon>
        <taxon>Liliopsida</taxon>
        <taxon>Poales</taxon>
        <taxon>Poaceae</taxon>
        <taxon>PACMAD clade</taxon>
        <taxon>Panicoideae</taxon>
        <taxon>Panicodae</taxon>
        <taxon>Paniceae</taxon>
        <taxon>Cenchrinae</taxon>
        <taxon>Setaria</taxon>
    </lineage>
</organism>
<feature type="region of interest" description="Disordered" evidence="11">
    <location>
        <begin position="333"/>
        <end position="352"/>
    </location>
</feature>
<dbReference type="GO" id="GO:0043565">
    <property type="term" value="F:sequence-specific DNA binding"/>
    <property type="evidence" value="ECO:0007669"/>
    <property type="project" value="InterPro"/>
</dbReference>
<dbReference type="SMART" id="SM00340">
    <property type="entry name" value="HALZ"/>
    <property type="match status" value="1"/>
</dbReference>
<feature type="compositionally biased region" description="Low complexity" evidence="11">
    <location>
        <begin position="128"/>
        <end position="140"/>
    </location>
</feature>
<dbReference type="InterPro" id="IPR006712">
    <property type="entry name" value="HD-ZIP_N"/>
</dbReference>
<dbReference type="Pfam" id="PF04618">
    <property type="entry name" value="HD-ZIP_N"/>
    <property type="match status" value="1"/>
</dbReference>
<dbReference type="InterPro" id="IPR050762">
    <property type="entry name" value="HD-ZIP_Homeobox_LZ_Class_II"/>
</dbReference>
<keyword evidence="7 8" id="KW-0539">Nucleus</keyword>
<dbReference type="SUPFAM" id="SSF46689">
    <property type="entry name" value="Homeodomain-like"/>
    <property type="match status" value="1"/>
</dbReference>
<protein>
    <recommendedName>
        <fullName evidence="12">Homeobox domain-containing protein</fullName>
    </recommendedName>
</protein>
<dbReference type="Gramene" id="TKV94911">
    <property type="protein sequence ID" value="TKV94911"/>
    <property type="gene ID" value="SEVIR_9G327100v2"/>
</dbReference>
<dbReference type="PROSITE" id="PS00027">
    <property type="entry name" value="HOMEOBOX_1"/>
    <property type="match status" value="1"/>
</dbReference>
<keyword evidence="10" id="KW-0175">Coiled coil</keyword>
<dbReference type="GO" id="GO:0000981">
    <property type="term" value="F:DNA-binding transcription factor activity, RNA polymerase II-specific"/>
    <property type="evidence" value="ECO:0007669"/>
    <property type="project" value="InterPro"/>
</dbReference>
<keyword evidence="14" id="KW-1185">Reference proteome</keyword>
<dbReference type="CDD" id="cd00086">
    <property type="entry name" value="homeodomain"/>
    <property type="match status" value="1"/>
</dbReference>
<dbReference type="Pfam" id="PF00046">
    <property type="entry name" value="Homeodomain"/>
    <property type="match status" value="1"/>
</dbReference>
<dbReference type="EMBL" id="CM016560">
    <property type="protein sequence ID" value="TKV94911.1"/>
    <property type="molecule type" value="Genomic_DNA"/>
</dbReference>
<feature type="region of interest" description="Disordered" evidence="11">
    <location>
        <begin position="114"/>
        <end position="182"/>
    </location>
</feature>
<feature type="domain" description="Homeobox" evidence="12">
    <location>
        <begin position="172"/>
        <end position="237"/>
    </location>
</feature>
<keyword evidence="4 8" id="KW-0238">DNA-binding</keyword>
<evidence type="ECO:0000259" key="12">
    <source>
        <dbReference type="PROSITE" id="PS50071"/>
    </source>
</evidence>
<dbReference type="PANTHER" id="PTHR45714:SF88">
    <property type="entry name" value="HOMEOBOX-LEUCINE ZIPPER PROTEIN HAT4"/>
    <property type="match status" value="1"/>
</dbReference>
<evidence type="ECO:0000313" key="14">
    <source>
        <dbReference type="Proteomes" id="UP000298652"/>
    </source>
</evidence>
<keyword evidence="5 8" id="KW-0371">Homeobox</keyword>
<dbReference type="InterPro" id="IPR003106">
    <property type="entry name" value="Leu_zip_homeo"/>
</dbReference>
<name>A0A4U6T1P3_SETVI</name>
<evidence type="ECO:0000256" key="11">
    <source>
        <dbReference type="SAM" id="MobiDB-lite"/>
    </source>
</evidence>
<evidence type="ECO:0000256" key="5">
    <source>
        <dbReference type="ARBA" id="ARBA00023155"/>
    </source>
</evidence>
<evidence type="ECO:0000256" key="4">
    <source>
        <dbReference type="ARBA" id="ARBA00023125"/>
    </source>
</evidence>
<evidence type="ECO:0000256" key="6">
    <source>
        <dbReference type="ARBA" id="ARBA00023163"/>
    </source>
</evidence>
<dbReference type="SMART" id="SM00389">
    <property type="entry name" value="HOX"/>
    <property type="match status" value="1"/>
</dbReference>
<gene>
    <name evidence="13" type="ORF">SEVIR_9G327100v2</name>
</gene>
<feature type="DNA-binding region" description="Homeobox" evidence="8">
    <location>
        <begin position="174"/>
        <end position="238"/>
    </location>
</feature>
<dbReference type="OMA" id="AAPHHLY"/>
<comment type="subcellular location">
    <subcellularLocation>
        <location evidence="1 8 9">Nucleus</location>
    </subcellularLocation>
</comment>
<dbReference type="InterPro" id="IPR017970">
    <property type="entry name" value="Homeobox_CS"/>
</dbReference>
<dbReference type="InterPro" id="IPR001356">
    <property type="entry name" value="HD"/>
</dbReference>
<dbReference type="PANTHER" id="PTHR45714">
    <property type="entry name" value="HOMEOBOX-LEUCINE ZIPPER PROTEIN HAT14"/>
    <property type="match status" value="1"/>
</dbReference>
<comment type="similarity">
    <text evidence="2">Belongs to the HD-ZIP homeobox family. Class II subfamily.</text>
</comment>
<accession>A0A4U6T1P3</accession>
<sequence>MEMAVNARDREQHGHGGLGLGLSLSLSIATAAPPPQQQRAISVAPISSHPAPPVPPQPQWWNGGAGLFFSPSSGMVDRSMERKLQQQPAVAAACHGHEMPFLRGIDVNRAPAAGESRRGCCSEDEEPAASSPNSTLSSLSGKRPAATRSGDLEGDHTPRAGGASDDEDSGAGGGSRKKLRLSKDQAAVLEESFKEHNTLNPVRTLPKQKAALAKQLNLKPRQVEVWFQNRRARTKLKQTEVDCEFLKRCCETLTEENRRLQREVAELRALKLVAPHQYARMPPPTTLTMCPSCERLATADEAGRAARPAAPTGPWGPVPVRPVFVDGMIIDADARPEHPNSGGPVVVEKKSW</sequence>
<dbReference type="Pfam" id="PF02183">
    <property type="entry name" value="HALZ"/>
    <property type="match status" value="1"/>
</dbReference>
<dbReference type="Proteomes" id="UP000298652">
    <property type="component" value="Chromosome 9"/>
</dbReference>
<evidence type="ECO:0000256" key="9">
    <source>
        <dbReference type="RuleBase" id="RU000682"/>
    </source>
</evidence>
<dbReference type="InterPro" id="IPR009057">
    <property type="entry name" value="Homeodomain-like_sf"/>
</dbReference>
<evidence type="ECO:0000256" key="1">
    <source>
        <dbReference type="ARBA" id="ARBA00004123"/>
    </source>
</evidence>
<feature type="coiled-coil region" evidence="10">
    <location>
        <begin position="236"/>
        <end position="270"/>
    </location>
</feature>
<dbReference type="Gene3D" id="1.10.10.60">
    <property type="entry name" value="Homeodomain-like"/>
    <property type="match status" value="1"/>
</dbReference>
<keyword evidence="6" id="KW-0804">Transcription</keyword>
<evidence type="ECO:0000256" key="10">
    <source>
        <dbReference type="SAM" id="Coils"/>
    </source>
</evidence>
<dbReference type="GO" id="GO:0005634">
    <property type="term" value="C:nucleus"/>
    <property type="evidence" value="ECO:0007669"/>
    <property type="project" value="UniProtKB-SubCell"/>
</dbReference>
<evidence type="ECO:0000256" key="3">
    <source>
        <dbReference type="ARBA" id="ARBA00023015"/>
    </source>
</evidence>
<dbReference type="PROSITE" id="PS50071">
    <property type="entry name" value="HOMEOBOX_2"/>
    <property type="match status" value="1"/>
</dbReference>
<evidence type="ECO:0000313" key="13">
    <source>
        <dbReference type="EMBL" id="TKV94911.1"/>
    </source>
</evidence>
<proteinExistence type="inferred from homology"/>
<dbReference type="AlphaFoldDB" id="A0A4U6T1P3"/>
<evidence type="ECO:0000256" key="8">
    <source>
        <dbReference type="PROSITE-ProRule" id="PRU00108"/>
    </source>
</evidence>
<reference evidence="13" key="1">
    <citation type="submission" date="2019-03" db="EMBL/GenBank/DDBJ databases">
        <title>WGS assembly of Setaria viridis.</title>
        <authorList>
            <person name="Huang P."/>
            <person name="Jenkins J."/>
            <person name="Grimwood J."/>
            <person name="Barry K."/>
            <person name="Healey A."/>
            <person name="Mamidi S."/>
            <person name="Sreedasyam A."/>
            <person name="Shu S."/>
            <person name="Feldman M."/>
            <person name="Wu J."/>
            <person name="Yu Y."/>
            <person name="Chen C."/>
            <person name="Johnson J."/>
            <person name="Rokhsar D."/>
            <person name="Baxter I."/>
            <person name="Schmutz J."/>
            <person name="Brutnell T."/>
            <person name="Kellogg E."/>
        </authorList>
    </citation>
    <scope>NUCLEOTIDE SEQUENCE [LARGE SCALE GENOMIC DNA]</scope>
</reference>
<keyword evidence="3" id="KW-0805">Transcription regulation</keyword>